<evidence type="ECO:0000256" key="1">
    <source>
        <dbReference type="SAM" id="Coils"/>
    </source>
</evidence>
<feature type="coiled-coil region" evidence="1">
    <location>
        <begin position="56"/>
        <end position="83"/>
    </location>
</feature>
<name>A0A6C0M0W5_9ZZZZ</name>
<keyword evidence="1" id="KW-0175">Coiled coil</keyword>
<reference evidence="2" key="1">
    <citation type="journal article" date="2020" name="Nature">
        <title>Giant virus diversity and host interactions through global metagenomics.</title>
        <authorList>
            <person name="Schulz F."/>
            <person name="Roux S."/>
            <person name="Paez-Espino D."/>
            <person name="Jungbluth S."/>
            <person name="Walsh D.A."/>
            <person name="Denef V.J."/>
            <person name="McMahon K.D."/>
            <person name="Konstantinidis K.T."/>
            <person name="Eloe-Fadrosh E.A."/>
            <person name="Kyrpides N.C."/>
            <person name="Woyke T."/>
        </authorList>
    </citation>
    <scope>NUCLEOTIDE SEQUENCE</scope>
    <source>
        <strain evidence="2">GVMAG-S-1035124-57</strain>
    </source>
</reference>
<dbReference type="EMBL" id="MN740631">
    <property type="protein sequence ID" value="QHU36669.1"/>
    <property type="molecule type" value="Genomic_DNA"/>
</dbReference>
<accession>A0A6C0M0W5</accession>
<sequence length="86" mass="10060">MTAELKQLKDRIEGLNQHHQIQILKIITQNNVVCTENKNGSFVNLTNMDHAIVSKLVEYLSYVDEQENQLNQVENQKTELTKQFFK</sequence>
<evidence type="ECO:0000313" key="2">
    <source>
        <dbReference type="EMBL" id="QHU36669.1"/>
    </source>
</evidence>
<protein>
    <recommendedName>
        <fullName evidence="3">NET domain-containing protein</fullName>
    </recommendedName>
</protein>
<evidence type="ECO:0008006" key="3">
    <source>
        <dbReference type="Google" id="ProtNLM"/>
    </source>
</evidence>
<proteinExistence type="predicted"/>
<dbReference type="AlphaFoldDB" id="A0A6C0M0W5"/>
<organism evidence="2">
    <name type="scientific">viral metagenome</name>
    <dbReference type="NCBI Taxonomy" id="1070528"/>
    <lineage>
        <taxon>unclassified sequences</taxon>
        <taxon>metagenomes</taxon>
        <taxon>organismal metagenomes</taxon>
    </lineage>
</organism>